<feature type="compositionally biased region" description="Low complexity" evidence="2">
    <location>
        <begin position="295"/>
        <end position="305"/>
    </location>
</feature>
<evidence type="ECO:0000313" key="7">
    <source>
        <dbReference type="Proteomes" id="UP000054359"/>
    </source>
</evidence>
<keyword evidence="3" id="KW-1133">Transmembrane helix</keyword>
<dbReference type="Pfam" id="PF25489">
    <property type="entry name" value="At5g54830"/>
    <property type="match status" value="1"/>
</dbReference>
<feature type="region of interest" description="Disordered" evidence="2">
    <location>
        <begin position="890"/>
        <end position="927"/>
    </location>
</feature>
<feature type="region of interest" description="Disordered" evidence="2">
    <location>
        <begin position="1003"/>
        <end position="1038"/>
    </location>
</feature>
<evidence type="ECO:0000313" key="6">
    <source>
        <dbReference type="EMBL" id="KFM72403.1"/>
    </source>
</evidence>
<sequence>MVVDTQTLLVPEFTYDGLGPAAYWWVSRGARQHPRGLRLPDEHGSYAPLPKYTGKTVVITLPEDYTIYDFDWFGVWCDEARVDFGSVALPQNIVVPPSPRSLGIELEYKLNCEVLRDDLGYEVRWIMDGEDIVMQLVARLEPGEYMSFGLSKNDTKSDMIKADAIVAWIDKRRRGHAVDYYLGSKEQCVGRRGSCPDVKFPDGQDSVQLLNAAAVNGYTMITLKRPQVGIDEKYDQHVYSDGPQAIVWAIGPLNEKDEVSYHGALRSEGDVYIDFARPPQWNCPQPADPDHVSETTTTTTTTTTRKPTKRPSTSERSRKPKPTSATFRRKPQPIGPRYASRASDVGLSASTVNTAWNVPPIMCPSDRTFRAQIGPTGGKKGYQSITGDVGWGIAWYINGVLIPEITVERGKTYTFIVEGGHDVENPARTHPLYITDDPEGGFEYKTAAEKKKVKVYAGVSKDRRGNYSPTAMGRLCEWKLPKDLTSDDFETFDEFQESLELRCERGKPGRLIFKPDQDTPDLLYYQCYTHRHLGWKIHVVDSCSEAKGLHHEASVQHVKNVTYNTYASDYKRGGDKKRISLESDEESSEIHYEPKHSGNDGVPLNLPSDDSKTLTEKKTVTSDEPQKQLYYRPTASVYYSPKTTQASKSTWNNLYYLPTTETSKQNQYFFTTPESKSLYYKHSTTRAPTTRKSHSTTHKKFVTPKMEVFHIRDVIPSNGQQGTYILNKSPTEKSTAGVKTIILSPTQRTPDRSKIYQNTQKPYRSSGGERSKTQWWIKPTTPASDRQKALHRLRSQLDVIQGTKTEPKSASSLQHRRAQPYNVHYENSFIPIVVNNNGSFDEVVARAPSHNPHLSHHGSPAGHILALTTTNQNGRSVIPVLIRDKEPVRRTIGSSKESGIQTPLGRLPYPNPSPRRKNAADENKSGESYLPLLVPQRKANKSSTATKQRVAPLIPLVVPEKKGDNLYILHQMLSLLNENPQNIAARGIKIVNNNRDRNVRTRVARSADHHHEHSSGHEHEDHDPNHEGHEMHHKEPSQKSTAFILPVPIHLLLFISAAYLLKPLQMLSIR</sequence>
<gene>
    <name evidence="6" type="ORF">X975_07178</name>
</gene>
<dbReference type="InterPro" id="IPR019545">
    <property type="entry name" value="DM13_domain"/>
</dbReference>
<dbReference type="InterPro" id="IPR057443">
    <property type="entry name" value="At5g54830-like"/>
</dbReference>
<dbReference type="PANTHER" id="PTHR24036">
    <property type="entry name" value="SKELETOR-RELATED"/>
    <property type="match status" value="1"/>
</dbReference>
<feature type="transmembrane region" description="Helical" evidence="3">
    <location>
        <begin position="1043"/>
        <end position="1061"/>
    </location>
</feature>
<feature type="domain" description="DOMON" evidence="4">
    <location>
        <begin position="119"/>
        <end position="251"/>
    </location>
</feature>
<feature type="non-terminal residue" evidence="6">
    <location>
        <position position="1070"/>
    </location>
</feature>
<feature type="compositionally biased region" description="Basic and acidic residues" evidence="2">
    <location>
        <begin position="609"/>
        <end position="624"/>
    </location>
</feature>
<dbReference type="OrthoDB" id="2448405at2759"/>
<dbReference type="Pfam" id="PF10517">
    <property type="entry name" value="DM13"/>
    <property type="match status" value="1"/>
</dbReference>
<keyword evidence="1" id="KW-0677">Repeat</keyword>
<dbReference type="PANTHER" id="PTHR24036:SF13">
    <property type="entry name" value="PROTEIN SKELETOR, ISOFORMS D_E"/>
    <property type="match status" value="1"/>
</dbReference>
<feature type="region of interest" description="Disordered" evidence="2">
    <location>
        <begin position="752"/>
        <end position="774"/>
    </location>
</feature>
<reference evidence="6 7" key="1">
    <citation type="submission" date="2013-11" db="EMBL/GenBank/DDBJ databases">
        <title>Genome sequencing of Stegodyphus mimosarum.</title>
        <authorList>
            <person name="Bechsgaard J."/>
        </authorList>
    </citation>
    <scope>NUCLEOTIDE SEQUENCE [LARGE SCALE GENOMIC DNA]</scope>
</reference>
<proteinExistence type="predicted"/>
<evidence type="ECO:0000256" key="3">
    <source>
        <dbReference type="SAM" id="Phobius"/>
    </source>
</evidence>
<evidence type="ECO:0000259" key="5">
    <source>
        <dbReference type="PROSITE" id="PS51549"/>
    </source>
</evidence>
<feature type="compositionally biased region" description="Basic and acidic residues" evidence="2">
    <location>
        <begin position="588"/>
        <end position="598"/>
    </location>
</feature>
<dbReference type="InterPro" id="IPR052126">
    <property type="entry name" value="Spindle_Org/Thrombomodulin"/>
</dbReference>
<dbReference type="AlphaFoldDB" id="A0A087U4W4"/>
<feature type="compositionally biased region" description="Basic and acidic residues" evidence="2">
    <location>
        <begin position="1003"/>
        <end position="1037"/>
    </location>
</feature>
<keyword evidence="3" id="KW-0472">Membrane</keyword>
<dbReference type="CDD" id="cd09631">
    <property type="entry name" value="DOMON_DOH"/>
    <property type="match status" value="1"/>
</dbReference>
<feature type="region of interest" description="Disordered" evidence="2">
    <location>
        <begin position="277"/>
        <end position="340"/>
    </location>
</feature>
<feature type="compositionally biased region" description="Polar residues" evidence="2">
    <location>
        <begin position="892"/>
        <end position="901"/>
    </location>
</feature>
<feature type="region of interest" description="Disordered" evidence="2">
    <location>
        <begin position="577"/>
        <end position="624"/>
    </location>
</feature>
<evidence type="ECO:0000259" key="4">
    <source>
        <dbReference type="PROSITE" id="PS50836"/>
    </source>
</evidence>
<dbReference type="SMART" id="SM00664">
    <property type="entry name" value="DoH"/>
    <property type="match status" value="1"/>
</dbReference>
<protein>
    <submittedName>
        <fullName evidence="6">Protein Skeletor, isoforms D/E</fullName>
    </submittedName>
</protein>
<name>A0A087U4W4_STEMI</name>
<dbReference type="EMBL" id="KK118181">
    <property type="protein sequence ID" value="KFM72403.1"/>
    <property type="molecule type" value="Genomic_DNA"/>
</dbReference>
<dbReference type="Proteomes" id="UP000054359">
    <property type="component" value="Unassembled WGS sequence"/>
</dbReference>
<accession>A0A087U4W4</accession>
<keyword evidence="7" id="KW-1185">Reference proteome</keyword>
<evidence type="ECO:0000256" key="2">
    <source>
        <dbReference type="SAM" id="MobiDB-lite"/>
    </source>
</evidence>
<dbReference type="SMART" id="SM00686">
    <property type="entry name" value="DM13"/>
    <property type="match status" value="1"/>
</dbReference>
<organism evidence="6 7">
    <name type="scientific">Stegodyphus mimosarum</name>
    <name type="common">African social velvet spider</name>
    <dbReference type="NCBI Taxonomy" id="407821"/>
    <lineage>
        <taxon>Eukaryota</taxon>
        <taxon>Metazoa</taxon>
        <taxon>Ecdysozoa</taxon>
        <taxon>Arthropoda</taxon>
        <taxon>Chelicerata</taxon>
        <taxon>Arachnida</taxon>
        <taxon>Araneae</taxon>
        <taxon>Araneomorphae</taxon>
        <taxon>Entelegynae</taxon>
        <taxon>Eresoidea</taxon>
        <taxon>Eresidae</taxon>
        <taxon>Stegodyphus</taxon>
    </lineage>
</organism>
<keyword evidence="3" id="KW-0812">Transmembrane</keyword>
<dbReference type="Pfam" id="PF03351">
    <property type="entry name" value="DOMON"/>
    <property type="match status" value="1"/>
</dbReference>
<dbReference type="InterPro" id="IPR005018">
    <property type="entry name" value="DOMON_domain"/>
</dbReference>
<dbReference type="InterPro" id="IPR045266">
    <property type="entry name" value="DOH_DOMON"/>
</dbReference>
<feature type="domain" description="DM13" evidence="5">
    <location>
        <begin position="1"/>
        <end position="90"/>
    </location>
</feature>
<evidence type="ECO:0000256" key="1">
    <source>
        <dbReference type="ARBA" id="ARBA00022737"/>
    </source>
</evidence>
<dbReference type="PROSITE" id="PS50836">
    <property type="entry name" value="DOMON"/>
    <property type="match status" value="1"/>
</dbReference>
<dbReference type="PROSITE" id="PS51549">
    <property type="entry name" value="DM13"/>
    <property type="match status" value="1"/>
</dbReference>